<sequence length="410" mass="45678">MADTLAELDAEAVDSAITSVLDDIDGISSLKNRHSDFCRLAVTACVLLVFEVCVKMSDFRKDKTEALDGRNEPKRRKQSQSPGAMVAAYCPFCPFVTWTGPAELSHHLRSHLGTQHCPVCGVSAASKPALHQHIARRHIRPDHTYQDCEDYLTDVPDACLMFCEVCRLVTHCDRRVFSHCCFLCDYSDPNPLELYRHVIMGHVQIAKSREANEAGRVQQNPGEYSFESQIKGGGQKCCLIPLKPAEEAEKQGDGQRTPSHGPRRYGKRKSPSASPPSTEPTHTSLPALPVKNRARDVIVPLKKRRKISLESDDSENYLHTFRQTPTVCEKDTKASNGLMLGPEQQIQGRNVEAITSGVTYDVGFCSMWVPMPLLEQEVPLDLSLRKAPPADFNQSAMPVITSVFSWKDYI</sequence>
<accession>A0A8K0EVM4</accession>
<feature type="domain" description="C2H2-type" evidence="2">
    <location>
        <begin position="179"/>
        <end position="202"/>
    </location>
</feature>
<feature type="compositionally biased region" description="Basic residues" evidence="1">
    <location>
        <begin position="261"/>
        <end position="270"/>
    </location>
</feature>
<gene>
    <name evidence="3" type="primary">Hypp2940</name>
    <name evidence="3" type="ORF">BLAG_LOCUS18741</name>
</gene>
<evidence type="ECO:0000256" key="1">
    <source>
        <dbReference type="SAM" id="MobiDB-lite"/>
    </source>
</evidence>
<keyword evidence="4" id="KW-1185">Reference proteome</keyword>
<organism evidence="3 4">
    <name type="scientific">Branchiostoma lanceolatum</name>
    <name type="common">Common lancelet</name>
    <name type="synonym">Amphioxus lanceolatum</name>
    <dbReference type="NCBI Taxonomy" id="7740"/>
    <lineage>
        <taxon>Eukaryota</taxon>
        <taxon>Metazoa</taxon>
        <taxon>Chordata</taxon>
        <taxon>Cephalochordata</taxon>
        <taxon>Leptocardii</taxon>
        <taxon>Amphioxiformes</taxon>
        <taxon>Branchiostomatidae</taxon>
        <taxon>Branchiostoma</taxon>
    </lineage>
</organism>
<reference evidence="3" key="1">
    <citation type="submission" date="2022-01" db="EMBL/GenBank/DDBJ databases">
        <authorList>
            <person name="Braso-Vives M."/>
        </authorList>
    </citation>
    <scope>NUCLEOTIDE SEQUENCE</scope>
</reference>
<dbReference type="SMART" id="SM00355">
    <property type="entry name" value="ZnF_C2H2"/>
    <property type="match status" value="3"/>
</dbReference>
<dbReference type="EMBL" id="OV696689">
    <property type="protein sequence ID" value="CAH1264346.1"/>
    <property type="molecule type" value="Genomic_DNA"/>
</dbReference>
<dbReference type="Gene3D" id="3.30.160.60">
    <property type="entry name" value="Classic Zinc Finger"/>
    <property type="match status" value="1"/>
</dbReference>
<evidence type="ECO:0000259" key="2">
    <source>
        <dbReference type="SMART" id="SM00355"/>
    </source>
</evidence>
<dbReference type="OrthoDB" id="10027779at2759"/>
<dbReference type="AlphaFoldDB" id="A0A8K0EVM4"/>
<feature type="domain" description="C2H2-type" evidence="2">
    <location>
        <begin position="115"/>
        <end position="138"/>
    </location>
</feature>
<evidence type="ECO:0000313" key="4">
    <source>
        <dbReference type="Proteomes" id="UP000838412"/>
    </source>
</evidence>
<evidence type="ECO:0000313" key="3">
    <source>
        <dbReference type="EMBL" id="CAH1264346.1"/>
    </source>
</evidence>
<proteinExistence type="predicted"/>
<name>A0A8K0EVM4_BRALA</name>
<feature type="region of interest" description="Disordered" evidence="1">
    <location>
        <begin position="247"/>
        <end position="291"/>
    </location>
</feature>
<feature type="domain" description="C2H2-type" evidence="2">
    <location>
        <begin position="88"/>
        <end position="111"/>
    </location>
</feature>
<dbReference type="InterPro" id="IPR013087">
    <property type="entry name" value="Znf_C2H2_type"/>
</dbReference>
<dbReference type="Proteomes" id="UP000838412">
    <property type="component" value="Chromosome 4"/>
</dbReference>
<protein>
    <submittedName>
        <fullName evidence="3">Hypp2940 protein</fullName>
    </submittedName>
</protein>